<organism evidence="1 2">
    <name type="scientific">Pristionchus mayeri</name>
    <dbReference type="NCBI Taxonomy" id="1317129"/>
    <lineage>
        <taxon>Eukaryota</taxon>
        <taxon>Metazoa</taxon>
        <taxon>Ecdysozoa</taxon>
        <taxon>Nematoda</taxon>
        <taxon>Chromadorea</taxon>
        <taxon>Rhabditida</taxon>
        <taxon>Rhabditina</taxon>
        <taxon>Diplogasteromorpha</taxon>
        <taxon>Diplogasteroidea</taxon>
        <taxon>Neodiplogasteridae</taxon>
        <taxon>Pristionchus</taxon>
    </lineage>
</organism>
<dbReference type="EMBL" id="BTRK01000003">
    <property type="protein sequence ID" value="GMR43405.1"/>
    <property type="molecule type" value="Genomic_DNA"/>
</dbReference>
<protein>
    <recommendedName>
        <fullName evidence="3">C-type lectin</fullName>
    </recommendedName>
</protein>
<keyword evidence="2" id="KW-1185">Reference proteome</keyword>
<evidence type="ECO:0000313" key="1">
    <source>
        <dbReference type="EMBL" id="GMR43405.1"/>
    </source>
</evidence>
<evidence type="ECO:0000313" key="2">
    <source>
        <dbReference type="Proteomes" id="UP001328107"/>
    </source>
</evidence>
<feature type="non-terminal residue" evidence="1">
    <location>
        <position position="1"/>
    </location>
</feature>
<dbReference type="AlphaFoldDB" id="A0AAN4ZTB6"/>
<accession>A0AAN4ZTB6</accession>
<evidence type="ECO:0008006" key="3">
    <source>
        <dbReference type="Google" id="ProtNLM"/>
    </source>
</evidence>
<dbReference type="Proteomes" id="UP001328107">
    <property type="component" value="Unassembled WGS sequence"/>
</dbReference>
<reference evidence="2" key="1">
    <citation type="submission" date="2022-10" db="EMBL/GenBank/DDBJ databases">
        <title>Genome assembly of Pristionchus species.</title>
        <authorList>
            <person name="Yoshida K."/>
            <person name="Sommer R.J."/>
        </authorList>
    </citation>
    <scope>NUCLEOTIDE SEQUENCE [LARGE SCALE GENOMIC DNA]</scope>
    <source>
        <strain evidence="2">RS5460</strain>
    </source>
</reference>
<comment type="caution">
    <text evidence="1">The sequence shown here is derived from an EMBL/GenBank/DDBJ whole genome shotgun (WGS) entry which is preliminary data.</text>
</comment>
<sequence>PIDCSWRFSGQPDETMGGCMKMATDTTKGSWVSGDCVSAALPYFCSKKAVILNDEPQPAGCPSNAQ</sequence>
<dbReference type="InterPro" id="IPR016187">
    <property type="entry name" value="CTDL_fold"/>
</dbReference>
<name>A0AAN4ZTB6_9BILA</name>
<dbReference type="SUPFAM" id="SSF56436">
    <property type="entry name" value="C-type lectin-like"/>
    <property type="match status" value="1"/>
</dbReference>
<proteinExistence type="predicted"/>
<gene>
    <name evidence="1" type="ORF">PMAYCL1PPCAC_13600</name>
</gene>